<gene>
    <name evidence="2" type="ORF">CU098_007158</name>
</gene>
<organism evidence="2 3">
    <name type="scientific">Rhizopus stolonifer</name>
    <name type="common">Rhizopus nigricans</name>
    <dbReference type="NCBI Taxonomy" id="4846"/>
    <lineage>
        <taxon>Eukaryota</taxon>
        <taxon>Fungi</taxon>
        <taxon>Fungi incertae sedis</taxon>
        <taxon>Mucoromycota</taxon>
        <taxon>Mucoromycotina</taxon>
        <taxon>Mucoromycetes</taxon>
        <taxon>Mucorales</taxon>
        <taxon>Mucorineae</taxon>
        <taxon>Rhizopodaceae</taxon>
        <taxon>Rhizopus</taxon>
    </lineage>
</organism>
<dbReference type="STRING" id="4846.A0A367KJB7"/>
<sequence>MSSFPATQIVYRINEFKGRQGLKRFEEPLPKLDKTEVLVKIKAVSLNFRDLLILNNNYGFGANDLVIPCSDGAGEIVAVGENVSDLQIGDRVTSNFGIKHLYGILKLTDDCLGANVDGVLCQYRAFPQESVNKLPQDSHLTDEEAASLVCTGATAWNSLYGSNNPFIAGQSVLMLGTGGLSITTLILAKAAGAVTIITSSSDEKLKYVKETYGVDYTINYKTHPDWEKEVLKITQGEGVDFILETGGNGTIVKSLTAAKAGGQVNIIGMFTQPETTPDLLPLILSKALNVRGIMVGSKQQFGELVRFVHSKKLRMPVEKVFGFSEEEVQAAFSKLESQTHIGKTVIRVD</sequence>
<evidence type="ECO:0000259" key="1">
    <source>
        <dbReference type="SMART" id="SM00829"/>
    </source>
</evidence>
<dbReference type="CDD" id="cd08276">
    <property type="entry name" value="MDR7"/>
    <property type="match status" value="1"/>
</dbReference>
<comment type="caution">
    <text evidence="2">The sequence shown here is derived from an EMBL/GenBank/DDBJ whole genome shotgun (WGS) entry which is preliminary data.</text>
</comment>
<evidence type="ECO:0000313" key="3">
    <source>
        <dbReference type="Proteomes" id="UP000253551"/>
    </source>
</evidence>
<dbReference type="SUPFAM" id="SSF51735">
    <property type="entry name" value="NAD(P)-binding Rossmann-fold domains"/>
    <property type="match status" value="1"/>
</dbReference>
<dbReference type="Proteomes" id="UP000253551">
    <property type="component" value="Unassembled WGS sequence"/>
</dbReference>
<dbReference type="PANTHER" id="PTHR45033">
    <property type="match status" value="1"/>
</dbReference>
<dbReference type="AlphaFoldDB" id="A0A367KJB7"/>
<dbReference type="EMBL" id="PJQM01001442">
    <property type="protein sequence ID" value="RCI02323.1"/>
    <property type="molecule type" value="Genomic_DNA"/>
</dbReference>
<dbReference type="InterPro" id="IPR013149">
    <property type="entry name" value="ADH-like_C"/>
</dbReference>
<dbReference type="InterPro" id="IPR020843">
    <property type="entry name" value="ER"/>
</dbReference>
<dbReference type="OrthoDB" id="3509362at2759"/>
<evidence type="ECO:0000313" key="2">
    <source>
        <dbReference type="EMBL" id="RCI02323.1"/>
    </source>
</evidence>
<dbReference type="SUPFAM" id="SSF50129">
    <property type="entry name" value="GroES-like"/>
    <property type="match status" value="1"/>
</dbReference>
<dbReference type="PANTHER" id="PTHR45033:SF2">
    <property type="entry name" value="ZINC-TYPE ALCOHOL DEHYDROGENASE-LIKE PROTEIN C1773.06C"/>
    <property type="match status" value="1"/>
</dbReference>
<dbReference type="GO" id="GO:0016491">
    <property type="term" value="F:oxidoreductase activity"/>
    <property type="evidence" value="ECO:0007669"/>
    <property type="project" value="InterPro"/>
</dbReference>
<dbReference type="Pfam" id="PF00107">
    <property type="entry name" value="ADH_zinc_N"/>
    <property type="match status" value="1"/>
</dbReference>
<dbReference type="Pfam" id="PF08240">
    <property type="entry name" value="ADH_N"/>
    <property type="match status" value="1"/>
</dbReference>
<dbReference type="InterPro" id="IPR011032">
    <property type="entry name" value="GroES-like_sf"/>
</dbReference>
<protein>
    <recommendedName>
        <fullName evidence="1">Enoyl reductase (ER) domain-containing protein</fullName>
    </recommendedName>
</protein>
<dbReference type="Gene3D" id="3.40.50.720">
    <property type="entry name" value="NAD(P)-binding Rossmann-like Domain"/>
    <property type="match status" value="1"/>
</dbReference>
<dbReference type="SMART" id="SM00829">
    <property type="entry name" value="PKS_ER"/>
    <property type="match status" value="1"/>
</dbReference>
<feature type="domain" description="Enoyl reductase (ER)" evidence="1">
    <location>
        <begin position="18"/>
        <end position="346"/>
    </location>
</feature>
<accession>A0A367KJB7</accession>
<reference evidence="2 3" key="1">
    <citation type="journal article" date="2018" name="G3 (Bethesda)">
        <title>Phylogenetic and Phylogenomic Definition of Rhizopus Species.</title>
        <authorList>
            <person name="Gryganskyi A.P."/>
            <person name="Golan J."/>
            <person name="Dolatabadi S."/>
            <person name="Mondo S."/>
            <person name="Robb S."/>
            <person name="Idnurm A."/>
            <person name="Muszewska A."/>
            <person name="Steczkiewicz K."/>
            <person name="Masonjones S."/>
            <person name="Liao H.L."/>
            <person name="Gajdeczka M.T."/>
            <person name="Anike F."/>
            <person name="Vuek A."/>
            <person name="Anishchenko I.M."/>
            <person name="Voigt K."/>
            <person name="de Hoog G.S."/>
            <person name="Smith M.E."/>
            <person name="Heitman J."/>
            <person name="Vilgalys R."/>
            <person name="Stajich J.E."/>
        </authorList>
    </citation>
    <scope>NUCLEOTIDE SEQUENCE [LARGE SCALE GENOMIC DNA]</scope>
    <source>
        <strain evidence="2 3">LSU 92-RS-03</strain>
    </source>
</reference>
<keyword evidence="3" id="KW-1185">Reference proteome</keyword>
<dbReference type="InterPro" id="IPR052711">
    <property type="entry name" value="Zinc_ADH-like"/>
</dbReference>
<dbReference type="InterPro" id="IPR036291">
    <property type="entry name" value="NAD(P)-bd_dom_sf"/>
</dbReference>
<dbReference type="Gene3D" id="3.90.180.10">
    <property type="entry name" value="Medium-chain alcohol dehydrogenases, catalytic domain"/>
    <property type="match status" value="1"/>
</dbReference>
<name>A0A367KJB7_RHIST</name>
<proteinExistence type="predicted"/>
<dbReference type="InterPro" id="IPR013154">
    <property type="entry name" value="ADH-like_N"/>
</dbReference>